<dbReference type="PANTHER" id="PTHR36174:SF1">
    <property type="entry name" value="LIPID II:GLYCINE GLYCYLTRANSFERASE"/>
    <property type="match status" value="1"/>
</dbReference>
<dbReference type="PANTHER" id="PTHR36174">
    <property type="entry name" value="LIPID II:GLYCINE GLYCYLTRANSFERASE"/>
    <property type="match status" value="1"/>
</dbReference>
<evidence type="ECO:0000313" key="3">
    <source>
        <dbReference type="Proteomes" id="UP001596108"/>
    </source>
</evidence>
<dbReference type="InterPro" id="IPR038740">
    <property type="entry name" value="BioF2-like_GNAT_dom"/>
</dbReference>
<dbReference type="Pfam" id="PF13480">
    <property type="entry name" value="Acetyltransf_6"/>
    <property type="match status" value="1"/>
</dbReference>
<proteinExistence type="predicted"/>
<accession>A0ABW0R481</accession>
<evidence type="ECO:0000313" key="2">
    <source>
        <dbReference type="EMBL" id="MFC5531551.1"/>
    </source>
</evidence>
<dbReference type="EC" id="2.3.1.-" evidence="2"/>
<dbReference type="GO" id="GO:0016746">
    <property type="term" value="F:acyltransferase activity"/>
    <property type="evidence" value="ECO:0007669"/>
    <property type="project" value="UniProtKB-KW"/>
</dbReference>
<reference evidence="3" key="1">
    <citation type="journal article" date="2019" name="Int. J. Syst. Evol. Microbiol.">
        <title>The Global Catalogue of Microorganisms (GCM) 10K type strain sequencing project: providing services to taxonomists for standard genome sequencing and annotation.</title>
        <authorList>
            <consortium name="The Broad Institute Genomics Platform"/>
            <consortium name="The Broad Institute Genome Sequencing Center for Infectious Disease"/>
            <person name="Wu L."/>
            <person name="Ma J."/>
        </authorList>
    </citation>
    <scope>NUCLEOTIDE SEQUENCE [LARGE SCALE GENOMIC DNA]</scope>
    <source>
        <strain evidence="3">CGMCC 1.18578</strain>
    </source>
</reference>
<keyword evidence="2" id="KW-0012">Acyltransferase</keyword>
<gene>
    <name evidence="2" type="ORF">ACFPQ4_19195</name>
</gene>
<organism evidence="2 3">
    <name type="scientific">Cohnella yongneupensis</name>
    <dbReference type="NCBI Taxonomy" id="425006"/>
    <lineage>
        <taxon>Bacteria</taxon>
        <taxon>Bacillati</taxon>
        <taxon>Bacillota</taxon>
        <taxon>Bacilli</taxon>
        <taxon>Bacillales</taxon>
        <taxon>Paenibacillaceae</taxon>
        <taxon>Cohnella</taxon>
    </lineage>
</organism>
<dbReference type="EMBL" id="JBHSNC010000055">
    <property type="protein sequence ID" value="MFC5531551.1"/>
    <property type="molecule type" value="Genomic_DNA"/>
</dbReference>
<sequence length="375" mass="44152">MNPLTDNESVHVVDYDSREEWSEYIRIVGDKDIFYAPEYGHLYEKRGEGKACLFVYRNNGAMVCYPFLIRRIDFPQGLGELAPEGEWFDITTSYGYGGPLCNLAAGEDKDSLIAKFERRFGEFCRERRILTEFVRFHPLLDNHRNYPGVKPTNIRSTICVDLRVPEAALTSHYCSDHRRALRKINEHPVSFRQVDPLDRVDVFLRLYRETMGGLQANDYYYFNEEFCLESCRLLGDQVAMFEVLYEDEPICSATVWLHKPYMHGFLLGWDKQYKKLNPTKYLIHNIALWGLRNGYDFLHLGGGYAGNDDPLYHFKKGFGSNNEYDYYVGKKVHFPEIYDRMKERLANQAFDDFFPIYRHPHFDNVLYDSRKRDAI</sequence>
<dbReference type="RefSeq" id="WP_378113514.1">
    <property type="nucleotide sequence ID" value="NZ_JBHSNC010000055.1"/>
</dbReference>
<comment type="caution">
    <text evidence="2">The sequence shown here is derived from an EMBL/GenBank/DDBJ whole genome shotgun (WGS) entry which is preliminary data.</text>
</comment>
<name>A0ABW0R481_9BACL</name>
<dbReference type="Gene3D" id="3.40.630.30">
    <property type="match status" value="1"/>
</dbReference>
<dbReference type="Proteomes" id="UP001596108">
    <property type="component" value="Unassembled WGS sequence"/>
</dbReference>
<dbReference type="SUPFAM" id="SSF55729">
    <property type="entry name" value="Acyl-CoA N-acyltransferases (Nat)"/>
    <property type="match status" value="1"/>
</dbReference>
<keyword evidence="3" id="KW-1185">Reference proteome</keyword>
<protein>
    <submittedName>
        <fullName evidence="2">GNAT family N-acetyltransferase</fullName>
        <ecNumber evidence="2">2.3.1.-</ecNumber>
    </submittedName>
</protein>
<keyword evidence="2" id="KW-0808">Transferase</keyword>
<evidence type="ECO:0000259" key="1">
    <source>
        <dbReference type="Pfam" id="PF13480"/>
    </source>
</evidence>
<feature type="domain" description="BioF2-like acetyltransferase" evidence="1">
    <location>
        <begin position="176"/>
        <end position="305"/>
    </location>
</feature>
<dbReference type="InterPro" id="IPR050644">
    <property type="entry name" value="PG_Glycine_Bridge_Synth"/>
</dbReference>
<dbReference type="InterPro" id="IPR016181">
    <property type="entry name" value="Acyl_CoA_acyltransferase"/>
</dbReference>